<evidence type="ECO:0000313" key="3">
    <source>
        <dbReference type="Proteomes" id="UP000317940"/>
    </source>
</evidence>
<feature type="domain" description="DNA primase/polymerase bifunctional N-terminal" evidence="1">
    <location>
        <begin position="3"/>
        <end position="187"/>
    </location>
</feature>
<sequence length="219" mass="23545">MEAVRYAEERHWEVVPGTHLVDGEGPPRCSCGAPGCPVPGAHPLGPDWQQRASAGPGVVRRWWTEQPQASILLPTGRSFDALDVPERAGCLALARMERMELQLGPVLEAPAPPGQRGRRLLFLVLPGTLVKLPELLRRLGWAPGRLDLAGRGEGDYIVAPPSRIGPYGFAQWARPPSALNRWLPDATELINPLAYACGREAPAPRPAQPVAAPAAPAAR</sequence>
<dbReference type="OrthoDB" id="3852216at2"/>
<gene>
    <name evidence="2" type="ORF">FHX73_112202</name>
</gene>
<dbReference type="SMART" id="SM00943">
    <property type="entry name" value="Prim-Pol"/>
    <property type="match status" value="1"/>
</dbReference>
<dbReference type="RefSeq" id="WP_145904837.1">
    <property type="nucleotide sequence ID" value="NZ_BAAAMZ010000024.1"/>
</dbReference>
<dbReference type="Proteomes" id="UP000317940">
    <property type="component" value="Unassembled WGS sequence"/>
</dbReference>
<evidence type="ECO:0000259" key="1">
    <source>
        <dbReference type="SMART" id="SM00943"/>
    </source>
</evidence>
<keyword evidence="3" id="KW-1185">Reference proteome</keyword>
<evidence type="ECO:0000313" key="2">
    <source>
        <dbReference type="EMBL" id="TWF98394.1"/>
    </source>
</evidence>
<name>A0A561UGA9_9ACTN</name>
<accession>A0A561UGA9</accession>
<dbReference type="AlphaFoldDB" id="A0A561UGA9"/>
<dbReference type="EMBL" id="VIWT01000001">
    <property type="protein sequence ID" value="TWF98394.1"/>
    <property type="molecule type" value="Genomic_DNA"/>
</dbReference>
<protein>
    <submittedName>
        <fullName evidence="2">Bifunctional DNA primase/polymerase-like protein</fullName>
    </submittedName>
</protein>
<organism evidence="2 3">
    <name type="scientific">Kitasatospora viridis</name>
    <dbReference type="NCBI Taxonomy" id="281105"/>
    <lineage>
        <taxon>Bacteria</taxon>
        <taxon>Bacillati</taxon>
        <taxon>Actinomycetota</taxon>
        <taxon>Actinomycetes</taxon>
        <taxon>Kitasatosporales</taxon>
        <taxon>Streptomycetaceae</taxon>
        <taxon>Kitasatospora</taxon>
    </lineage>
</organism>
<proteinExistence type="predicted"/>
<dbReference type="Pfam" id="PF09250">
    <property type="entry name" value="Prim-Pol"/>
    <property type="match status" value="1"/>
</dbReference>
<dbReference type="InterPro" id="IPR015330">
    <property type="entry name" value="DNA_primase/pol_bifunc_N"/>
</dbReference>
<comment type="caution">
    <text evidence="2">The sequence shown here is derived from an EMBL/GenBank/DDBJ whole genome shotgun (WGS) entry which is preliminary data.</text>
</comment>
<reference evidence="2 3" key="1">
    <citation type="submission" date="2019-06" db="EMBL/GenBank/DDBJ databases">
        <title>Sequencing the genomes of 1000 actinobacteria strains.</title>
        <authorList>
            <person name="Klenk H.-P."/>
        </authorList>
    </citation>
    <scope>NUCLEOTIDE SEQUENCE [LARGE SCALE GENOMIC DNA]</scope>
    <source>
        <strain evidence="2 3">DSM 44826</strain>
    </source>
</reference>